<dbReference type="EMBL" id="VWSH01000003">
    <property type="protein sequence ID" value="KAA5533773.1"/>
    <property type="molecule type" value="Genomic_DNA"/>
</dbReference>
<keyword evidence="1" id="KW-0808">Transferase</keyword>
<proteinExistence type="predicted"/>
<reference evidence="1 2" key="1">
    <citation type="submission" date="2019-09" db="EMBL/GenBank/DDBJ databases">
        <title>Genome sequence and assembly of Taibaiella sp.</title>
        <authorList>
            <person name="Chhetri G."/>
        </authorList>
    </citation>
    <scope>NUCLEOTIDE SEQUENCE [LARGE SCALE GENOMIC DNA]</scope>
    <source>
        <strain evidence="1 2">KVB11</strain>
    </source>
</reference>
<protein>
    <submittedName>
        <fullName evidence="1">Glycosyltransferase family 4 protein</fullName>
    </submittedName>
</protein>
<dbReference type="AlphaFoldDB" id="A0A5M6CFN7"/>
<evidence type="ECO:0000313" key="1">
    <source>
        <dbReference type="EMBL" id="KAA5533773.1"/>
    </source>
</evidence>
<dbReference type="RefSeq" id="WP_150033519.1">
    <property type="nucleotide sequence ID" value="NZ_VWSH01000003.1"/>
</dbReference>
<keyword evidence="2" id="KW-1185">Reference proteome</keyword>
<accession>A0A5M6CFN7</accession>
<dbReference type="SUPFAM" id="SSF53756">
    <property type="entry name" value="UDP-Glycosyltransferase/glycogen phosphorylase"/>
    <property type="match status" value="1"/>
</dbReference>
<gene>
    <name evidence="1" type="ORF">F0919_14675</name>
</gene>
<organism evidence="1 2">
    <name type="scientific">Taibaiella lutea</name>
    <dbReference type="NCBI Taxonomy" id="2608001"/>
    <lineage>
        <taxon>Bacteria</taxon>
        <taxon>Pseudomonadati</taxon>
        <taxon>Bacteroidota</taxon>
        <taxon>Chitinophagia</taxon>
        <taxon>Chitinophagales</taxon>
        <taxon>Chitinophagaceae</taxon>
        <taxon>Taibaiella</taxon>
    </lineage>
</organism>
<name>A0A5M6CFN7_9BACT</name>
<dbReference type="Pfam" id="PF13692">
    <property type="entry name" value="Glyco_trans_1_4"/>
    <property type="match status" value="1"/>
</dbReference>
<dbReference type="Gene3D" id="3.40.50.2000">
    <property type="entry name" value="Glycogen Phosphorylase B"/>
    <property type="match status" value="1"/>
</dbReference>
<dbReference type="GO" id="GO:0016740">
    <property type="term" value="F:transferase activity"/>
    <property type="evidence" value="ECO:0007669"/>
    <property type="project" value="UniProtKB-KW"/>
</dbReference>
<sequence>MEKVLIIATLWPPNSTTGMYRTKGFVNNLRQSGYEPVLLTLNWSGTQSEQDYIIEDYNGIKIFKVSHRESITKRINKAFEKKFGVIRKVYNLIDKVLWTKGIWAFQEYKKIFRVSKIVMKENPGIKKAIIISDPYQLYYIGYYLNKKYGVNWIADYRDAWTTMEFNEGYTPESRIAVKLRLWLESDAEKKWVGTAKYVTSVSDHYSRRISELVGLPYKTIYNGFFESELKLYHFKKSSGKIVIVYNGTLYVNQKIEIFLDGFKSFIDSAKHVDIEVRFIGAGNSIESCETISKHLKGYEKHYYISKRVSKLELINEINNADMLLLVSHSKKYKGVATSKIFDYFASQKPVICCPGDGDVVEKLLTASGQGFFANSSKEAEELLSSLVEQIQKDGKIKYDFNFEETLKYSRENQTKEMAALLDTL</sequence>
<comment type="caution">
    <text evidence="1">The sequence shown here is derived from an EMBL/GenBank/DDBJ whole genome shotgun (WGS) entry which is preliminary data.</text>
</comment>
<evidence type="ECO:0000313" key="2">
    <source>
        <dbReference type="Proteomes" id="UP000323632"/>
    </source>
</evidence>
<dbReference type="Proteomes" id="UP000323632">
    <property type="component" value="Unassembled WGS sequence"/>
</dbReference>